<accession>A0A9N9K5I8</accession>
<dbReference type="AlphaFoldDB" id="A0A9N9K5I8"/>
<evidence type="ECO:0000313" key="1">
    <source>
        <dbReference type="EMBL" id="CAG8811178.1"/>
    </source>
</evidence>
<dbReference type="EMBL" id="CAJVPY010047244">
    <property type="protein sequence ID" value="CAG8811178.1"/>
    <property type="molecule type" value="Genomic_DNA"/>
</dbReference>
<dbReference type="Proteomes" id="UP000789405">
    <property type="component" value="Unassembled WGS sequence"/>
</dbReference>
<evidence type="ECO:0000313" key="2">
    <source>
        <dbReference type="Proteomes" id="UP000789405"/>
    </source>
</evidence>
<sequence length="153" mass="17520">IVYSKIPERFQEVRDSIINYFQKQINKHRQLQHKTQILTSILALTNTLQPFTGTSGTTLPLASSSTIESNMTLTVEQLKEFLKKVTDGFKETAQFIKFEMHEKIVMLVALDNTNVLADIMKNAAKIEAGRYYIKKKKERNLPTSQNIETKLDG</sequence>
<protein>
    <submittedName>
        <fullName evidence="1">21714_t:CDS:1</fullName>
    </submittedName>
</protein>
<comment type="caution">
    <text evidence="1">The sequence shown here is derived from an EMBL/GenBank/DDBJ whole genome shotgun (WGS) entry which is preliminary data.</text>
</comment>
<keyword evidence="2" id="KW-1185">Reference proteome</keyword>
<proteinExistence type="predicted"/>
<gene>
    <name evidence="1" type="ORF">DERYTH_LOCUS25419</name>
</gene>
<name>A0A9N9K5I8_9GLOM</name>
<reference evidence="1" key="1">
    <citation type="submission" date="2021-06" db="EMBL/GenBank/DDBJ databases">
        <authorList>
            <person name="Kallberg Y."/>
            <person name="Tangrot J."/>
            <person name="Rosling A."/>
        </authorList>
    </citation>
    <scope>NUCLEOTIDE SEQUENCE</scope>
    <source>
        <strain evidence="1">MA453B</strain>
    </source>
</reference>
<organism evidence="1 2">
    <name type="scientific">Dentiscutata erythropus</name>
    <dbReference type="NCBI Taxonomy" id="1348616"/>
    <lineage>
        <taxon>Eukaryota</taxon>
        <taxon>Fungi</taxon>
        <taxon>Fungi incertae sedis</taxon>
        <taxon>Mucoromycota</taxon>
        <taxon>Glomeromycotina</taxon>
        <taxon>Glomeromycetes</taxon>
        <taxon>Diversisporales</taxon>
        <taxon>Gigasporaceae</taxon>
        <taxon>Dentiscutata</taxon>
    </lineage>
</organism>
<feature type="non-terminal residue" evidence="1">
    <location>
        <position position="153"/>
    </location>
</feature>